<proteinExistence type="predicted"/>
<feature type="region of interest" description="Disordered" evidence="1">
    <location>
        <begin position="128"/>
        <end position="148"/>
    </location>
</feature>
<comment type="caution">
    <text evidence="2">The sequence shown here is derived from an EMBL/GenBank/DDBJ whole genome shotgun (WGS) entry which is preliminary data.</text>
</comment>
<evidence type="ECO:0000313" key="3">
    <source>
        <dbReference type="Proteomes" id="UP001183410"/>
    </source>
</evidence>
<keyword evidence="3" id="KW-1185">Reference proteome</keyword>
<evidence type="ECO:0000313" key="2">
    <source>
        <dbReference type="EMBL" id="MDT0270675.1"/>
    </source>
</evidence>
<dbReference type="Proteomes" id="UP001183410">
    <property type="component" value="Unassembled WGS sequence"/>
</dbReference>
<sequence>MTTTRTSTRTPASALVIGAHLRTLRRTRHLRLDQVAPHAGISTATLSRIETGTIHTHQRHLPALLHLYQHHHQLDHLTHLLNTPPDTWLTDHTPDHHTRLTACHQQATTHRHYTNHHIPHPLRTPEYNAALTPNAPPPPPTPSPPPTELLLDEAVLHRTRT</sequence>
<dbReference type="InterPro" id="IPR010982">
    <property type="entry name" value="Lambda_DNA-bd_dom_sf"/>
</dbReference>
<feature type="non-terminal residue" evidence="2">
    <location>
        <position position="161"/>
    </location>
</feature>
<dbReference type="RefSeq" id="WP_311670740.1">
    <property type="nucleotide sequence ID" value="NZ_JAVREO010000031.1"/>
</dbReference>
<dbReference type="Gene3D" id="1.10.260.40">
    <property type="entry name" value="lambda repressor-like DNA-binding domains"/>
    <property type="match status" value="1"/>
</dbReference>
<name>A0ABU2K091_9ACTN</name>
<reference evidence="3" key="1">
    <citation type="submission" date="2023-07" db="EMBL/GenBank/DDBJ databases">
        <title>30 novel species of actinomycetes from the DSMZ collection.</title>
        <authorList>
            <person name="Nouioui I."/>
        </authorList>
    </citation>
    <scope>NUCLEOTIDE SEQUENCE [LARGE SCALE GENOMIC DNA]</scope>
    <source>
        <strain evidence="3">DSM 44915</strain>
    </source>
</reference>
<dbReference type="SUPFAM" id="SSF47413">
    <property type="entry name" value="lambda repressor-like DNA-binding domains"/>
    <property type="match status" value="1"/>
</dbReference>
<protein>
    <submittedName>
        <fullName evidence="2">Helix-turn-helix transcriptional regulator</fullName>
    </submittedName>
</protein>
<gene>
    <name evidence="2" type="ORF">RM844_30825</name>
</gene>
<dbReference type="EMBL" id="JAVREO010000031">
    <property type="protein sequence ID" value="MDT0270675.1"/>
    <property type="molecule type" value="Genomic_DNA"/>
</dbReference>
<evidence type="ECO:0000256" key="1">
    <source>
        <dbReference type="SAM" id="MobiDB-lite"/>
    </source>
</evidence>
<organism evidence="2 3">
    <name type="scientific">Streptomyces chisholmiae</name>
    <dbReference type="NCBI Taxonomy" id="3075540"/>
    <lineage>
        <taxon>Bacteria</taxon>
        <taxon>Bacillati</taxon>
        <taxon>Actinomycetota</taxon>
        <taxon>Actinomycetes</taxon>
        <taxon>Kitasatosporales</taxon>
        <taxon>Streptomycetaceae</taxon>
        <taxon>Streptomyces</taxon>
    </lineage>
</organism>
<accession>A0ABU2K091</accession>
<feature type="compositionally biased region" description="Pro residues" evidence="1">
    <location>
        <begin position="134"/>
        <end position="147"/>
    </location>
</feature>
<dbReference type="Pfam" id="PF13560">
    <property type="entry name" value="HTH_31"/>
    <property type="match status" value="1"/>
</dbReference>